<dbReference type="EMBL" id="PGVE01000090">
    <property type="protein sequence ID" value="PLS01718.1"/>
    <property type="molecule type" value="Genomic_DNA"/>
</dbReference>
<evidence type="ECO:0000313" key="5">
    <source>
        <dbReference type="Proteomes" id="UP000234950"/>
    </source>
</evidence>
<reference evidence="4 5" key="1">
    <citation type="submission" date="2017-11" db="EMBL/GenBank/DDBJ databases">
        <title>Comparitive Functional Genomics of Dry Heat Resistant strains isolated from the Viking Spacecraft.</title>
        <authorList>
            <person name="Seuylemezian A."/>
            <person name="Cooper K."/>
            <person name="Vaishampayan P."/>
        </authorList>
    </citation>
    <scope>NUCLEOTIDE SEQUENCE [LARGE SCALE GENOMIC DNA]</scope>
    <source>
        <strain evidence="4 5">V32-6</strain>
    </source>
</reference>
<evidence type="ECO:0000313" key="4">
    <source>
        <dbReference type="EMBL" id="PLS01718.1"/>
    </source>
</evidence>
<evidence type="ECO:0000256" key="2">
    <source>
        <dbReference type="SAM" id="Phobius"/>
    </source>
</evidence>
<gene>
    <name evidence="4" type="ORF">CVD27_23980</name>
</gene>
<protein>
    <submittedName>
        <fullName evidence="4">Uncharacterized protein</fullName>
    </submittedName>
</protein>
<accession>A0A2N5H878</accession>
<sequence length="331" mass="36882">MIKKITIFLLGLILLIPFHGFAATDSEVSIEMHYLVVSPAEDGSTNMMNMVNYTNNSSAEYKGDGKSEAVLKVTLPDEAKDLNFLDSKIAFKQVGKGFITTTPIPANQTTVLAYSYRMPKGKEIKLAMDYPVGAMQILVPEGMGSVEVTGAEATNQGLFKFDDQNYFGYSIEGLKENQTFTLAYNKDVQPPADETKQSATTAGKESTSGVTHTAPAFHNPGHLRMWAQSPLHSFNPHIFLIIVGAIIIAGISYFIYFKRKARLEEERLGADKEEKAFKQLIAKQKAIMDKIIELEETFDHGKLTEDEYHAKIAAYKQHLVQVKLNLRSFIE</sequence>
<feature type="signal peptide" evidence="3">
    <location>
        <begin position="1"/>
        <end position="22"/>
    </location>
</feature>
<feature type="compositionally biased region" description="Polar residues" evidence="1">
    <location>
        <begin position="197"/>
        <end position="211"/>
    </location>
</feature>
<keyword evidence="5" id="KW-1185">Reference proteome</keyword>
<feature type="transmembrane region" description="Helical" evidence="2">
    <location>
        <begin position="238"/>
        <end position="257"/>
    </location>
</feature>
<keyword evidence="2" id="KW-0472">Membrane</keyword>
<feature type="region of interest" description="Disordered" evidence="1">
    <location>
        <begin position="190"/>
        <end position="215"/>
    </location>
</feature>
<comment type="caution">
    <text evidence="4">The sequence shown here is derived from an EMBL/GenBank/DDBJ whole genome shotgun (WGS) entry which is preliminary data.</text>
</comment>
<dbReference type="RefSeq" id="WP_101651135.1">
    <property type="nucleotide sequence ID" value="NZ_PGVE01000090.1"/>
</dbReference>
<dbReference type="Proteomes" id="UP000234950">
    <property type="component" value="Unassembled WGS sequence"/>
</dbReference>
<feature type="chain" id="PRO_5014691486" evidence="3">
    <location>
        <begin position="23"/>
        <end position="331"/>
    </location>
</feature>
<keyword evidence="2" id="KW-0812">Transmembrane</keyword>
<proteinExistence type="predicted"/>
<keyword evidence="3" id="KW-0732">Signal</keyword>
<dbReference type="AlphaFoldDB" id="A0A2N5H878"/>
<keyword evidence="2" id="KW-1133">Transmembrane helix</keyword>
<evidence type="ECO:0000256" key="3">
    <source>
        <dbReference type="SAM" id="SignalP"/>
    </source>
</evidence>
<dbReference type="OrthoDB" id="1797693at2"/>
<name>A0A2N5H878_9BACI</name>
<evidence type="ECO:0000256" key="1">
    <source>
        <dbReference type="SAM" id="MobiDB-lite"/>
    </source>
</evidence>
<organism evidence="4 5">
    <name type="scientific">Neobacillus cucumis</name>
    <dbReference type="NCBI Taxonomy" id="1740721"/>
    <lineage>
        <taxon>Bacteria</taxon>
        <taxon>Bacillati</taxon>
        <taxon>Bacillota</taxon>
        <taxon>Bacilli</taxon>
        <taxon>Bacillales</taxon>
        <taxon>Bacillaceae</taxon>
        <taxon>Neobacillus</taxon>
    </lineage>
</organism>